<dbReference type="PROSITE" id="PS01124">
    <property type="entry name" value="HTH_ARAC_FAMILY_2"/>
    <property type="match status" value="1"/>
</dbReference>
<dbReference type="RefSeq" id="WP_052258419.1">
    <property type="nucleotide sequence ID" value="NZ_CP142381.1"/>
</dbReference>
<protein>
    <submittedName>
        <fullName evidence="5">Helix-turn-helix domain-containing protein</fullName>
    </submittedName>
</protein>
<name>A0ABS7FHC6_9NEIS</name>
<evidence type="ECO:0000256" key="2">
    <source>
        <dbReference type="ARBA" id="ARBA00023125"/>
    </source>
</evidence>
<dbReference type="GeneID" id="89686275"/>
<dbReference type="Proteomes" id="UP000711178">
    <property type="component" value="Unassembled WGS sequence"/>
</dbReference>
<reference evidence="5 6" key="1">
    <citation type="submission" date="2021-05" db="EMBL/GenBank/DDBJ databases">
        <title>Draft Whole Genome Sequencing Of Biosensor Chromobacterium violaceum Strain CV026 Reveals A Regulatory RNA In Chromobacterium violaceum Phenotype Regulatory Network.</title>
        <authorList>
            <person name="Hong K.W."/>
            <person name="Chan K.G."/>
            <person name="Chang C.-Y."/>
        </authorList>
    </citation>
    <scope>NUCLEOTIDE SEQUENCE [LARGE SCALE GENOMIC DNA]</scope>
    <source>
        <strain evidence="5 6">ATCC 31532</strain>
    </source>
</reference>
<keyword evidence="3" id="KW-0804">Transcription</keyword>
<organism evidence="5 6">
    <name type="scientific">Chromobacterium subtsugae</name>
    <dbReference type="NCBI Taxonomy" id="251747"/>
    <lineage>
        <taxon>Bacteria</taxon>
        <taxon>Pseudomonadati</taxon>
        <taxon>Pseudomonadota</taxon>
        <taxon>Betaproteobacteria</taxon>
        <taxon>Neisseriales</taxon>
        <taxon>Chromobacteriaceae</taxon>
        <taxon>Chromobacterium</taxon>
    </lineage>
</organism>
<dbReference type="Pfam" id="PF12833">
    <property type="entry name" value="HTH_18"/>
    <property type="match status" value="1"/>
</dbReference>
<gene>
    <name evidence="5" type="ORF">KIF53_17595</name>
</gene>
<dbReference type="InterPro" id="IPR018060">
    <property type="entry name" value="HTH_AraC"/>
</dbReference>
<dbReference type="EMBL" id="JAHDTB010000018">
    <property type="protein sequence ID" value="MBW8289452.1"/>
    <property type="molecule type" value="Genomic_DNA"/>
</dbReference>
<keyword evidence="1" id="KW-0805">Transcription regulation</keyword>
<dbReference type="InterPro" id="IPR050204">
    <property type="entry name" value="AraC_XylS_family_regulators"/>
</dbReference>
<comment type="caution">
    <text evidence="5">The sequence shown here is derived from an EMBL/GenBank/DDBJ whole genome shotgun (WGS) entry which is preliminary data.</text>
</comment>
<evidence type="ECO:0000256" key="3">
    <source>
        <dbReference type="ARBA" id="ARBA00023163"/>
    </source>
</evidence>
<proteinExistence type="predicted"/>
<dbReference type="Gene3D" id="1.10.10.60">
    <property type="entry name" value="Homeodomain-like"/>
    <property type="match status" value="1"/>
</dbReference>
<evidence type="ECO:0000313" key="5">
    <source>
        <dbReference type="EMBL" id="MBW8289452.1"/>
    </source>
</evidence>
<keyword evidence="2" id="KW-0238">DNA-binding</keyword>
<evidence type="ECO:0000313" key="6">
    <source>
        <dbReference type="Proteomes" id="UP000711178"/>
    </source>
</evidence>
<sequence>MSRLLLPPSPRLAPLIRYFHLQLEGSGLVRIPATPFPQIGVLLAGQSQAEIDGRPLGCTPRCFVSGPFSQPIAIRLSPGTRFISALLRTGQLSRLFPLDCQRIADQSWPLEELAGRPAADALHDALQAARQPWQMARILEDWLRRQAARREEAKGGGPLLLPPDWLFADSRALAERCGLGLRQFERRFLASYGQSLRDTRRQMRFVSMMGLLLARPDAAGQLAGLAADCGYFDQPHMARDFRALSGLTPGDFLRRSHGDRNLEMSLIQYQDHELPLVLGEGNRDILLPPDVVSVQAGGVRHGYSGAIVDSEAMP</sequence>
<accession>A0ABS7FHC6</accession>
<dbReference type="SMART" id="SM00342">
    <property type="entry name" value="HTH_ARAC"/>
    <property type="match status" value="1"/>
</dbReference>
<evidence type="ECO:0000259" key="4">
    <source>
        <dbReference type="PROSITE" id="PS01124"/>
    </source>
</evidence>
<evidence type="ECO:0000256" key="1">
    <source>
        <dbReference type="ARBA" id="ARBA00023015"/>
    </source>
</evidence>
<keyword evidence="6" id="KW-1185">Reference proteome</keyword>
<feature type="domain" description="HTH araC/xylS-type" evidence="4">
    <location>
        <begin position="173"/>
        <end position="255"/>
    </location>
</feature>
<dbReference type="PANTHER" id="PTHR46796">
    <property type="entry name" value="HTH-TYPE TRANSCRIPTIONAL ACTIVATOR RHAS-RELATED"/>
    <property type="match status" value="1"/>
</dbReference>